<keyword evidence="7" id="KW-1133">Transmembrane helix</keyword>
<evidence type="ECO:0000256" key="3">
    <source>
        <dbReference type="ARBA" id="ARBA00022737"/>
    </source>
</evidence>
<dbReference type="EMBL" id="AMZH03002328">
    <property type="protein sequence ID" value="RRT75962.1"/>
    <property type="molecule type" value="Genomic_DNA"/>
</dbReference>
<feature type="domain" description="RING-type" evidence="8">
    <location>
        <begin position="1"/>
        <end position="86"/>
    </location>
</feature>
<dbReference type="PROSITE" id="PS51873">
    <property type="entry name" value="TRIAD"/>
    <property type="match status" value="1"/>
</dbReference>
<proteinExistence type="predicted"/>
<evidence type="ECO:0000256" key="4">
    <source>
        <dbReference type="ARBA" id="ARBA00022771"/>
    </source>
</evidence>
<dbReference type="Proteomes" id="UP000287651">
    <property type="component" value="Unassembled WGS sequence"/>
</dbReference>
<dbReference type="SMART" id="SM00647">
    <property type="entry name" value="IBR"/>
    <property type="match status" value="1"/>
</dbReference>
<dbReference type="SUPFAM" id="SSF57850">
    <property type="entry name" value="RING/U-box"/>
    <property type="match status" value="1"/>
</dbReference>
<evidence type="ECO:0000259" key="8">
    <source>
        <dbReference type="PROSITE" id="PS51873"/>
    </source>
</evidence>
<dbReference type="AlphaFoldDB" id="A0A427AII8"/>
<evidence type="ECO:0000256" key="1">
    <source>
        <dbReference type="ARBA" id="ARBA00022679"/>
    </source>
</evidence>
<keyword evidence="4" id="KW-0863">Zinc-finger</keyword>
<dbReference type="GO" id="GO:0008270">
    <property type="term" value="F:zinc ion binding"/>
    <property type="evidence" value="ECO:0007669"/>
    <property type="project" value="UniProtKB-KW"/>
</dbReference>
<evidence type="ECO:0000313" key="9">
    <source>
        <dbReference type="EMBL" id="RRT75962.1"/>
    </source>
</evidence>
<organism evidence="9 10">
    <name type="scientific">Ensete ventricosum</name>
    <name type="common">Abyssinian banana</name>
    <name type="synonym">Musa ensete</name>
    <dbReference type="NCBI Taxonomy" id="4639"/>
    <lineage>
        <taxon>Eukaryota</taxon>
        <taxon>Viridiplantae</taxon>
        <taxon>Streptophyta</taxon>
        <taxon>Embryophyta</taxon>
        <taxon>Tracheophyta</taxon>
        <taxon>Spermatophyta</taxon>
        <taxon>Magnoliopsida</taxon>
        <taxon>Liliopsida</taxon>
        <taxon>Zingiberales</taxon>
        <taxon>Musaceae</taxon>
        <taxon>Ensete</taxon>
    </lineage>
</organism>
<keyword evidence="7" id="KW-0812">Transmembrane</keyword>
<dbReference type="CDD" id="cd20346">
    <property type="entry name" value="BRcat_RBR_ANKIB1"/>
    <property type="match status" value="1"/>
</dbReference>
<accession>A0A427AII8</accession>
<gene>
    <name evidence="9" type="ORF">B296_00030705</name>
</gene>
<dbReference type="GO" id="GO:0016740">
    <property type="term" value="F:transferase activity"/>
    <property type="evidence" value="ECO:0007669"/>
    <property type="project" value="UniProtKB-KW"/>
</dbReference>
<comment type="caution">
    <text evidence="9">The sequence shown here is derived from an EMBL/GenBank/DDBJ whole genome shotgun (WGS) entry which is preliminary data.</text>
</comment>
<evidence type="ECO:0000256" key="6">
    <source>
        <dbReference type="ARBA" id="ARBA00022833"/>
    </source>
</evidence>
<evidence type="ECO:0000256" key="2">
    <source>
        <dbReference type="ARBA" id="ARBA00022723"/>
    </source>
</evidence>
<dbReference type="Pfam" id="PF01485">
    <property type="entry name" value="IBR"/>
    <property type="match status" value="1"/>
</dbReference>
<evidence type="ECO:0000313" key="10">
    <source>
        <dbReference type="Proteomes" id="UP000287651"/>
    </source>
</evidence>
<protein>
    <recommendedName>
        <fullName evidence="8">RING-type domain-containing protein</fullName>
    </recommendedName>
</protein>
<dbReference type="InterPro" id="IPR002867">
    <property type="entry name" value="IBR_dom"/>
</dbReference>
<sequence length="86" mass="10019">MKWCPAPGCEFAVEFVMGSGNYDVCCGCSYNFCWNCTEEAHRPVDCVTVAKWIMKNCAESENMNWYSIRWILVISYFLLLLLTLWL</sequence>
<keyword evidence="2" id="KW-0479">Metal-binding</keyword>
<evidence type="ECO:0000256" key="7">
    <source>
        <dbReference type="SAM" id="Phobius"/>
    </source>
</evidence>
<keyword evidence="1" id="KW-0808">Transferase</keyword>
<keyword evidence="3" id="KW-0677">Repeat</keyword>
<keyword evidence="5" id="KW-0833">Ubl conjugation pathway</keyword>
<keyword evidence="6" id="KW-0862">Zinc</keyword>
<evidence type="ECO:0000256" key="5">
    <source>
        <dbReference type="ARBA" id="ARBA00022786"/>
    </source>
</evidence>
<name>A0A427AII8_ENSVE</name>
<keyword evidence="7" id="KW-0472">Membrane</keyword>
<reference evidence="9 10" key="1">
    <citation type="journal article" date="2014" name="Agronomy (Basel)">
        <title>A Draft Genome Sequence for Ensete ventricosum, the Drought-Tolerant Tree Against Hunger.</title>
        <authorList>
            <person name="Harrison J."/>
            <person name="Moore K.A."/>
            <person name="Paszkiewicz K."/>
            <person name="Jones T."/>
            <person name="Grant M."/>
            <person name="Ambacheew D."/>
            <person name="Muzemil S."/>
            <person name="Studholme D.J."/>
        </authorList>
    </citation>
    <scope>NUCLEOTIDE SEQUENCE [LARGE SCALE GENOMIC DNA]</scope>
</reference>
<feature type="transmembrane region" description="Helical" evidence="7">
    <location>
        <begin position="68"/>
        <end position="85"/>
    </location>
</feature>
<dbReference type="InterPro" id="IPR044066">
    <property type="entry name" value="TRIAD_supradom"/>
</dbReference>